<name>A0A8X6KPJ5_TRICU</name>
<dbReference type="Proteomes" id="UP000887116">
    <property type="component" value="Unassembled WGS sequence"/>
</dbReference>
<accession>A0A8X6KPJ5</accession>
<sequence length="72" mass="8020">MSKCNYSFVVGIEHICPLPNDMCSFGTSNVFKGTFESVPHHSVGKRSTSIGTATSEALRKENRAHQMWNFVN</sequence>
<gene>
    <name evidence="1" type="ORF">TNCT_131061</name>
</gene>
<evidence type="ECO:0000313" key="2">
    <source>
        <dbReference type="Proteomes" id="UP000887116"/>
    </source>
</evidence>
<comment type="caution">
    <text evidence="1">The sequence shown here is derived from an EMBL/GenBank/DDBJ whole genome shotgun (WGS) entry which is preliminary data.</text>
</comment>
<dbReference type="EMBL" id="BMAO01012561">
    <property type="protein sequence ID" value="GFQ82265.1"/>
    <property type="molecule type" value="Genomic_DNA"/>
</dbReference>
<organism evidence="1 2">
    <name type="scientific">Trichonephila clavata</name>
    <name type="common">Joro spider</name>
    <name type="synonym">Nephila clavata</name>
    <dbReference type="NCBI Taxonomy" id="2740835"/>
    <lineage>
        <taxon>Eukaryota</taxon>
        <taxon>Metazoa</taxon>
        <taxon>Ecdysozoa</taxon>
        <taxon>Arthropoda</taxon>
        <taxon>Chelicerata</taxon>
        <taxon>Arachnida</taxon>
        <taxon>Araneae</taxon>
        <taxon>Araneomorphae</taxon>
        <taxon>Entelegynae</taxon>
        <taxon>Araneoidea</taxon>
        <taxon>Nephilidae</taxon>
        <taxon>Trichonephila</taxon>
    </lineage>
</organism>
<keyword evidence="2" id="KW-1185">Reference proteome</keyword>
<reference evidence="1" key="1">
    <citation type="submission" date="2020-07" db="EMBL/GenBank/DDBJ databases">
        <title>Multicomponent nature underlies the extraordinary mechanical properties of spider dragline silk.</title>
        <authorList>
            <person name="Kono N."/>
            <person name="Nakamura H."/>
            <person name="Mori M."/>
            <person name="Yoshida Y."/>
            <person name="Ohtoshi R."/>
            <person name="Malay A.D."/>
            <person name="Moran D.A.P."/>
            <person name="Tomita M."/>
            <person name="Numata K."/>
            <person name="Arakawa K."/>
        </authorList>
    </citation>
    <scope>NUCLEOTIDE SEQUENCE</scope>
</reference>
<proteinExistence type="predicted"/>
<protein>
    <submittedName>
        <fullName evidence="1">Uncharacterized protein</fullName>
    </submittedName>
</protein>
<evidence type="ECO:0000313" key="1">
    <source>
        <dbReference type="EMBL" id="GFQ82265.1"/>
    </source>
</evidence>
<dbReference type="AlphaFoldDB" id="A0A8X6KPJ5"/>